<keyword evidence="3" id="KW-1185">Reference proteome</keyword>
<reference evidence="2 3" key="1">
    <citation type="journal article" date="2014" name="Nat. Commun.">
        <title>Klebsormidium flaccidum genome reveals primary factors for plant terrestrial adaptation.</title>
        <authorList>
            <person name="Hori K."/>
            <person name="Maruyama F."/>
            <person name="Fujisawa T."/>
            <person name="Togashi T."/>
            <person name="Yamamoto N."/>
            <person name="Seo M."/>
            <person name="Sato S."/>
            <person name="Yamada T."/>
            <person name="Mori H."/>
            <person name="Tajima N."/>
            <person name="Moriyama T."/>
            <person name="Ikeuchi M."/>
            <person name="Watanabe M."/>
            <person name="Wada H."/>
            <person name="Kobayashi K."/>
            <person name="Saito M."/>
            <person name="Masuda T."/>
            <person name="Sasaki-Sekimoto Y."/>
            <person name="Mashiguchi K."/>
            <person name="Awai K."/>
            <person name="Shimojima M."/>
            <person name="Masuda S."/>
            <person name="Iwai M."/>
            <person name="Nobusawa T."/>
            <person name="Narise T."/>
            <person name="Kondo S."/>
            <person name="Saito H."/>
            <person name="Sato R."/>
            <person name="Murakawa M."/>
            <person name="Ihara Y."/>
            <person name="Oshima-Yamada Y."/>
            <person name="Ohtaka K."/>
            <person name="Satoh M."/>
            <person name="Sonobe K."/>
            <person name="Ishii M."/>
            <person name="Ohtani R."/>
            <person name="Kanamori-Sato M."/>
            <person name="Honoki R."/>
            <person name="Miyazaki D."/>
            <person name="Mochizuki H."/>
            <person name="Umetsu J."/>
            <person name="Higashi K."/>
            <person name="Shibata D."/>
            <person name="Kamiya Y."/>
            <person name="Sato N."/>
            <person name="Nakamura Y."/>
            <person name="Tabata S."/>
            <person name="Ida S."/>
            <person name="Kurokawa K."/>
            <person name="Ohta H."/>
        </authorList>
    </citation>
    <scope>NUCLEOTIDE SEQUENCE [LARGE SCALE GENOMIC DNA]</scope>
    <source>
        <strain evidence="2 3">NIES-2285</strain>
    </source>
</reference>
<dbReference type="PANTHER" id="PTHR35135">
    <property type="entry name" value="OS05G0517800 PROTEIN"/>
    <property type="match status" value="1"/>
</dbReference>
<evidence type="ECO:0000313" key="3">
    <source>
        <dbReference type="Proteomes" id="UP000054558"/>
    </source>
</evidence>
<dbReference type="EMBL" id="DF237196">
    <property type="protein sequence ID" value="GAQ85643.1"/>
    <property type="molecule type" value="Genomic_DNA"/>
</dbReference>
<feature type="region of interest" description="Disordered" evidence="1">
    <location>
        <begin position="92"/>
        <end position="119"/>
    </location>
</feature>
<accession>A0A1Y1I572</accession>
<gene>
    <name evidence="2" type="ORF">KFL_002470010</name>
</gene>
<dbReference type="PANTHER" id="PTHR35135:SF3">
    <property type="entry name" value="OS05G0517800 PROTEIN"/>
    <property type="match status" value="1"/>
</dbReference>
<protein>
    <submittedName>
        <fullName evidence="2">Uncharacterized protein</fullName>
    </submittedName>
</protein>
<name>A0A1Y1I572_KLENI</name>
<dbReference type="OrthoDB" id="5598737at2759"/>
<dbReference type="AlphaFoldDB" id="A0A1Y1I572"/>
<proteinExistence type="predicted"/>
<organism evidence="2 3">
    <name type="scientific">Klebsormidium nitens</name>
    <name type="common">Green alga</name>
    <name type="synonym">Ulothrix nitens</name>
    <dbReference type="NCBI Taxonomy" id="105231"/>
    <lineage>
        <taxon>Eukaryota</taxon>
        <taxon>Viridiplantae</taxon>
        <taxon>Streptophyta</taxon>
        <taxon>Klebsormidiophyceae</taxon>
        <taxon>Klebsormidiales</taxon>
        <taxon>Klebsormidiaceae</taxon>
        <taxon>Klebsormidium</taxon>
    </lineage>
</organism>
<feature type="non-terminal residue" evidence="2">
    <location>
        <position position="1"/>
    </location>
</feature>
<sequence length="649" mass="72631">AFNRLAAREIRHVCSKVECSGLYTSEVLAARREAEAVGEVWKPGPREGAFDDLRTHAFTCDKVVVGDGTIFANASAMKDRSERQIKGITQPSSQAPKIAGGFTPMGPGSQKPSDAPWPREGRDCPYTYRNHFIDGIRDSVRSLAFRWANFRRIPGKRGQAGNEPLLIEEFYTMREGLPASLRALVDLAAFPQPPCPANCAACARAPRRPWMTPYLKEGPVPPTGYCPGHFHDLGALVHSLLTKDYSWIYCRILGLQLMRRLLLGGRALNSIELAYLCNDAPMIAAVLEFHSPMLPVVHVAGQGGNMRQYAFPPALLPLMRDIYCTNLLAFEPSANLRRATTPSPLRCLVEAMDFMWGFEFMEANEETADGNEEGDEERAAKEARLCERAKLLLEELEVRDPSYYADGTLRPASSEYRDQVERPSAYGFHPLLFERPHFIDWENAEGRSSKEKLERHCALPQKPHTKGQVGLFILACTHRAPLGFHYMKGAESVSDFGTVLATRNSLEALKGLTVVEDCACQLQEWFLNRLPVLAKHMLFLVDRFHSGPVSVAVGNAARRYSVHTCPPTLFIDSFPVHKDTATTACEGLNAGLKDCKRSLQQITRLDDFKGRVTTILDINFERSKLAKFVENIDAANGWLRRRIRERQVL</sequence>
<dbReference type="Proteomes" id="UP000054558">
    <property type="component" value="Unassembled WGS sequence"/>
</dbReference>
<dbReference type="OMA" id="FRWANFR"/>
<evidence type="ECO:0000313" key="2">
    <source>
        <dbReference type="EMBL" id="GAQ85643.1"/>
    </source>
</evidence>
<evidence type="ECO:0000256" key="1">
    <source>
        <dbReference type="SAM" id="MobiDB-lite"/>
    </source>
</evidence>